<proteinExistence type="predicted"/>
<dbReference type="Gene3D" id="3.60.110.10">
    <property type="entry name" value="Carbon-nitrogen hydrolase"/>
    <property type="match status" value="1"/>
</dbReference>
<keyword evidence="2" id="KW-1185">Reference proteome</keyword>
<dbReference type="STRING" id="1752398.A8M32_02430"/>
<dbReference type="OrthoDB" id="8737571at2"/>
<organism evidence="1 2">
    <name type="scientific">Sinorhizobium alkalisoli</name>
    <dbReference type="NCBI Taxonomy" id="1752398"/>
    <lineage>
        <taxon>Bacteria</taxon>
        <taxon>Pseudomonadati</taxon>
        <taxon>Pseudomonadota</taxon>
        <taxon>Alphaproteobacteria</taxon>
        <taxon>Hyphomicrobiales</taxon>
        <taxon>Rhizobiaceae</taxon>
        <taxon>Sinorhizobium/Ensifer group</taxon>
        <taxon>Sinorhizobium</taxon>
    </lineage>
</organism>
<comment type="caution">
    <text evidence="1">The sequence shown here is derived from an EMBL/GenBank/DDBJ whole genome shotgun (WGS) entry which is preliminary data.</text>
</comment>
<dbReference type="InterPro" id="IPR036526">
    <property type="entry name" value="C-N_Hydrolase_sf"/>
</dbReference>
<dbReference type="SUPFAM" id="SSF56317">
    <property type="entry name" value="Carbon-nitrogen hydrolase"/>
    <property type="match status" value="1"/>
</dbReference>
<reference evidence="2" key="1">
    <citation type="submission" date="2016-05" db="EMBL/GenBank/DDBJ databases">
        <authorList>
            <person name="Li Y."/>
        </authorList>
    </citation>
    <scope>NUCLEOTIDE SEQUENCE [LARGE SCALE GENOMIC DNA]</scope>
    <source>
        <strain evidence="2">YIC4027</strain>
    </source>
</reference>
<name>A0A1E3VH46_9HYPH</name>
<evidence type="ECO:0000313" key="2">
    <source>
        <dbReference type="Proteomes" id="UP000094342"/>
    </source>
</evidence>
<sequence length="607" mass="68370">MVKISKSDRRKRATVKEIIKRIFPEGTNETGKSCDDPPAFPPDVFAAAAFLLERSGLYVYLSPGERHIWGQPWFFVDPHMKETWFEAAQQWKRSPKTPIAVQNLWKELYVDSGNAEFTLIPEQNEPMPRWVTAAFGLMYIADEACSDVGYLHHRQITKDSSWIALNLLDAEIENIKRSVEAMGGNATHTRIKHHQYSITKQASLDMVSVQPKAHTSQVGLSMRAISQNLALLPSPSRMAATWNRITGNIEGQTGLNILLIPYPFEIEAHHIHKQIHGDPDQPSWGWFDVRQGWLPDKHVLFEFVSALIQRAEEQSQSPVDVLVFPELSLSWVHHEYLVDNLAKAHRELEFVVSGSSTNCDGHAGNFALTSSINWDGPNHTIHTNSRGKHHRWRLDEGQIKMYDLEESLPGSTSVWWEKISVARRLVHTHVFRNNSCFTTFICEDLARSDPAHETVRALGPSIVFCLLMDGPQLTTRWGARYALGLVEDPGSAVLTFTSRGLMQRTRNKALREADGEVPDARSRGKAYPRAENWSVGLWRDVDSGPVELHCPPPDHAVMLKLKAAEKADHSYDGRVNGDGVSWRYESSQTIRLPVGDPALAALEKAKA</sequence>
<protein>
    <submittedName>
        <fullName evidence="1">Uncharacterized protein</fullName>
    </submittedName>
</protein>
<dbReference type="Proteomes" id="UP000094342">
    <property type="component" value="Unassembled WGS sequence"/>
</dbReference>
<dbReference type="RefSeq" id="WP_069456821.1">
    <property type="nucleotide sequence ID" value="NZ_CP034911.1"/>
</dbReference>
<evidence type="ECO:0000313" key="1">
    <source>
        <dbReference type="EMBL" id="ODR92895.1"/>
    </source>
</evidence>
<accession>A0A1E3VH46</accession>
<dbReference type="EMBL" id="LYBW01000037">
    <property type="protein sequence ID" value="ODR92895.1"/>
    <property type="molecule type" value="Genomic_DNA"/>
</dbReference>
<dbReference type="AlphaFoldDB" id="A0A1E3VH46"/>
<gene>
    <name evidence="1" type="ORF">A8M32_02430</name>
</gene>